<dbReference type="Proteomes" id="UP000198310">
    <property type="component" value="Unassembled WGS sequence"/>
</dbReference>
<evidence type="ECO:0000313" key="3">
    <source>
        <dbReference type="EMBL" id="SNR52436.1"/>
    </source>
</evidence>
<dbReference type="PROSITE" id="PS50005">
    <property type="entry name" value="TPR"/>
    <property type="match status" value="2"/>
</dbReference>
<evidence type="ECO:0000313" key="4">
    <source>
        <dbReference type="Proteomes" id="UP000198310"/>
    </source>
</evidence>
<dbReference type="InterPro" id="IPR011990">
    <property type="entry name" value="TPR-like_helical_dom_sf"/>
</dbReference>
<dbReference type="InterPro" id="IPR019734">
    <property type="entry name" value="TPR_rpt"/>
</dbReference>
<dbReference type="Pfam" id="PF13424">
    <property type="entry name" value="TPR_12"/>
    <property type="match status" value="1"/>
</dbReference>
<feature type="repeat" description="TPR" evidence="1">
    <location>
        <begin position="211"/>
        <end position="244"/>
    </location>
</feature>
<dbReference type="SUPFAM" id="SSF48452">
    <property type="entry name" value="TPR-like"/>
    <property type="match status" value="1"/>
</dbReference>
<reference evidence="4" key="1">
    <citation type="submission" date="2017-06" db="EMBL/GenBank/DDBJ databases">
        <authorList>
            <person name="Varghese N."/>
            <person name="Submissions S."/>
        </authorList>
    </citation>
    <scope>NUCLEOTIDE SEQUENCE [LARGE SCALE GENOMIC DNA]</scope>
    <source>
        <strain evidence="4">DSM 28041</strain>
    </source>
</reference>
<accession>A0A238X0P2</accession>
<evidence type="ECO:0000256" key="1">
    <source>
        <dbReference type="PROSITE-ProRule" id="PRU00339"/>
    </source>
</evidence>
<feature type="repeat" description="TPR" evidence="1">
    <location>
        <begin position="177"/>
        <end position="210"/>
    </location>
</feature>
<evidence type="ECO:0000256" key="2">
    <source>
        <dbReference type="SAM" id="SignalP"/>
    </source>
</evidence>
<sequence>MRRFVLLLSLLLLPWLGMAQTKAASEAAAQATALRRANQLVLERHYESAWKLLKVLDPLNVEPAVVLQKTELALKYYTDTDELKRFAFRDLKLLDLSPDSLRQLGQDTARYSFPVRQVLEKLQQQNPDNYKLDRALGDYYFTVQQCDCAEQTLGEDEVFRRTIKHYQQAHDHGQGDYLSYFALGYSYQRLGQFTESLAPFERSIQLRKNYPTSHLNLAFVYLELKDFEKARDHARRAQRLFPDAAHKEDAGYLLSQIEERIKTAASSPGLPKAP</sequence>
<dbReference type="EMBL" id="FZNS01000003">
    <property type="protein sequence ID" value="SNR52436.1"/>
    <property type="molecule type" value="Genomic_DNA"/>
</dbReference>
<organism evidence="3 4">
    <name type="scientific">Hymenobacter mucosus</name>
    <dbReference type="NCBI Taxonomy" id="1411120"/>
    <lineage>
        <taxon>Bacteria</taxon>
        <taxon>Pseudomonadati</taxon>
        <taxon>Bacteroidota</taxon>
        <taxon>Cytophagia</taxon>
        <taxon>Cytophagales</taxon>
        <taxon>Hymenobacteraceae</taxon>
        <taxon>Hymenobacter</taxon>
    </lineage>
</organism>
<name>A0A238X0P2_9BACT</name>
<keyword evidence="2" id="KW-0732">Signal</keyword>
<dbReference type="AlphaFoldDB" id="A0A238X0P2"/>
<gene>
    <name evidence="3" type="ORF">SAMN06269173_103352</name>
</gene>
<dbReference type="RefSeq" id="WP_143437060.1">
    <property type="nucleotide sequence ID" value="NZ_FZNS01000003.1"/>
</dbReference>
<protein>
    <submittedName>
        <fullName evidence="3">Tetratricopeptide repeat-containing protein</fullName>
    </submittedName>
</protein>
<keyword evidence="1" id="KW-0802">TPR repeat</keyword>
<dbReference type="Gene3D" id="1.25.40.10">
    <property type="entry name" value="Tetratricopeptide repeat domain"/>
    <property type="match status" value="1"/>
</dbReference>
<feature type="chain" id="PRO_5012376079" evidence="2">
    <location>
        <begin position="20"/>
        <end position="274"/>
    </location>
</feature>
<feature type="signal peptide" evidence="2">
    <location>
        <begin position="1"/>
        <end position="19"/>
    </location>
</feature>
<dbReference type="SMART" id="SM00028">
    <property type="entry name" value="TPR"/>
    <property type="match status" value="2"/>
</dbReference>
<keyword evidence="4" id="KW-1185">Reference proteome</keyword>
<proteinExistence type="predicted"/>